<feature type="transmembrane region" description="Helical" evidence="1">
    <location>
        <begin position="47"/>
        <end position="72"/>
    </location>
</feature>
<feature type="transmembrane region" description="Helical" evidence="1">
    <location>
        <begin position="133"/>
        <end position="154"/>
    </location>
</feature>
<dbReference type="Pfam" id="PF02517">
    <property type="entry name" value="Rce1-like"/>
    <property type="match status" value="1"/>
</dbReference>
<keyword evidence="1" id="KW-0472">Membrane</keyword>
<dbReference type="GO" id="GO:0080120">
    <property type="term" value="P:CAAX-box protein maturation"/>
    <property type="evidence" value="ECO:0007669"/>
    <property type="project" value="UniProtKB-ARBA"/>
</dbReference>
<dbReference type="GO" id="GO:0006508">
    <property type="term" value="P:proteolysis"/>
    <property type="evidence" value="ECO:0007669"/>
    <property type="project" value="UniProtKB-KW"/>
</dbReference>
<accession>A0A2P7V1Q7</accession>
<evidence type="ECO:0000313" key="3">
    <source>
        <dbReference type="EMBL" id="PSJ93166.1"/>
    </source>
</evidence>
<feature type="transmembrane region" description="Helical" evidence="1">
    <location>
        <begin position="6"/>
        <end position="26"/>
    </location>
</feature>
<keyword evidence="3" id="KW-0645">Protease</keyword>
<evidence type="ECO:0000259" key="2">
    <source>
        <dbReference type="Pfam" id="PF02517"/>
    </source>
</evidence>
<dbReference type="AlphaFoldDB" id="A0A2P7V1Q7"/>
<proteinExistence type="predicted"/>
<keyword evidence="1" id="KW-0812">Transmembrane</keyword>
<dbReference type="GO" id="GO:0008237">
    <property type="term" value="F:metallopeptidase activity"/>
    <property type="evidence" value="ECO:0007669"/>
    <property type="project" value="UniProtKB-KW"/>
</dbReference>
<dbReference type="OrthoDB" id="378663at2"/>
<sequence length="258" mass="28935">MEHFWLIWLVSVLCALCAIPIQSNTIRQHVQLQAAFAPNNKVPPISVLVAIMIIQSCVFLALATAIGLWLMPSTGLRLWILDHWVSGAELPFSIWSFWAVSIGSGIAVGLLVKWMDRYFFQRHMTTIMGKEPISSRFFGFLSSFYGGVCEEVLMRLGVMTVVVFLEQKIGLMGISYWLGICVAAIVFAVSHLPTNYMTYGKGNVVTVWTLLLNGILGILFGFLYWRYGLEAAIISHFSADIVLHVILKNKTVESRRSK</sequence>
<keyword evidence="4" id="KW-1185">Reference proteome</keyword>
<dbReference type="EMBL" id="PXZM01000030">
    <property type="protein sequence ID" value="PSJ93166.1"/>
    <property type="molecule type" value="Genomic_DNA"/>
</dbReference>
<feature type="domain" description="CAAX prenyl protease 2/Lysostaphin resistance protein A-like" evidence="2">
    <location>
        <begin position="136"/>
        <end position="241"/>
    </location>
</feature>
<keyword evidence="3" id="KW-0378">Hydrolase</keyword>
<dbReference type="InterPro" id="IPR003675">
    <property type="entry name" value="Rce1/LyrA-like_dom"/>
</dbReference>
<organism evidence="3 4">
    <name type="scientific">Brevibacillus fortis</name>
    <dbReference type="NCBI Taxonomy" id="2126352"/>
    <lineage>
        <taxon>Bacteria</taxon>
        <taxon>Bacillati</taxon>
        <taxon>Bacillota</taxon>
        <taxon>Bacilli</taxon>
        <taxon>Bacillales</taxon>
        <taxon>Paenibacillaceae</taxon>
        <taxon>Brevibacillus</taxon>
    </lineage>
</organism>
<name>A0A2P7V1Q7_9BACL</name>
<protein>
    <submittedName>
        <fullName evidence="3">CPBP family intramembrane metalloprotease</fullName>
    </submittedName>
</protein>
<keyword evidence="3" id="KW-0482">Metalloprotease</keyword>
<feature type="transmembrane region" description="Helical" evidence="1">
    <location>
        <begin position="92"/>
        <end position="112"/>
    </location>
</feature>
<dbReference type="GO" id="GO:0004175">
    <property type="term" value="F:endopeptidase activity"/>
    <property type="evidence" value="ECO:0007669"/>
    <property type="project" value="UniProtKB-ARBA"/>
</dbReference>
<evidence type="ECO:0000313" key="4">
    <source>
        <dbReference type="Proteomes" id="UP000240419"/>
    </source>
</evidence>
<comment type="caution">
    <text evidence="3">The sequence shown here is derived from an EMBL/GenBank/DDBJ whole genome shotgun (WGS) entry which is preliminary data.</text>
</comment>
<dbReference type="Proteomes" id="UP000240419">
    <property type="component" value="Unassembled WGS sequence"/>
</dbReference>
<feature type="transmembrane region" description="Helical" evidence="1">
    <location>
        <begin position="174"/>
        <end position="192"/>
    </location>
</feature>
<feature type="transmembrane region" description="Helical" evidence="1">
    <location>
        <begin position="204"/>
        <end position="225"/>
    </location>
</feature>
<reference evidence="3 4" key="1">
    <citation type="submission" date="2018-03" db="EMBL/GenBank/DDBJ databases">
        <title>Brevisbacillus phylogenomics.</title>
        <authorList>
            <person name="Dunlap C."/>
        </authorList>
    </citation>
    <scope>NUCLEOTIDE SEQUENCE [LARGE SCALE GENOMIC DNA]</scope>
    <source>
        <strain evidence="3 4">NRRL NRS-1210</strain>
    </source>
</reference>
<keyword evidence="1" id="KW-1133">Transmembrane helix</keyword>
<dbReference type="RefSeq" id="WP_106840222.1">
    <property type="nucleotide sequence ID" value="NZ_JBCNIW010000039.1"/>
</dbReference>
<gene>
    <name evidence="3" type="ORF">C7R93_18605</name>
</gene>
<evidence type="ECO:0000256" key="1">
    <source>
        <dbReference type="SAM" id="Phobius"/>
    </source>
</evidence>